<dbReference type="EMBL" id="NPIC01000018">
    <property type="protein sequence ID" value="RDL29795.1"/>
    <property type="molecule type" value="Genomic_DNA"/>
</dbReference>
<evidence type="ECO:0000256" key="8">
    <source>
        <dbReference type="ARBA" id="ARBA00023136"/>
    </source>
</evidence>
<dbReference type="RefSeq" id="XP_031864552.1">
    <property type="nucleotide sequence ID" value="XM_032019283.1"/>
</dbReference>
<comment type="caution">
    <text evidence="11">The sequence shown here is derived from an EMBL/GenBank/DDBJ whole genome shotgun (WGS) entry which is preliminary data.</text>
</comment>
<comment type="similarity">
    <text evidence="2">Belongs to the oligopeptide OPT transporter family.</text>
</comment>
<dbReference type="Pfam" id="PF03169">
    <property type="entry name" value="OPT"/>
    <property type="match status" value="1"/>
</dbReference>
<feature type="transmembrane region" description="Helical" evidence="10">
    <location>
        <begin position="211"/>
        <end position="229"/>
    </location>
</feature>
<dbReference type="GeneID" id="43603509"/>
<evidence type="ECO:0000313" key="11">
    <source>
        <dbReference type="EMBL" id="RDL29795.1"/>
    </source>
</evidence>
<evidence type="ECO:0000256" key="7">
    <source>
        <dbReference type="ARBA" id="ARBA00022989"/>
    </source>
</evidence>
<dbReference type="NCBIfam" id="TIGR00728">
    <property type="entry name" value="OPT_sfam"/>
    <property type="match status" value="1"/>
</dbReference>
<keyword evidence="4 10" id="KW-0812">Transmembrane</keyword>
<dbReference type="Proteomes" id="UP000254866">
    <property type="component" value="Unassembled WGS sequence"/>
</dbReference>
<keyword evidence="6" id="KW-0653">Protein transport</keyword>
<sequence>MVLGLLKRGTAGTHDTENSDSGVASSVDASMFVQAELEAFQVAHKWDPNLPQEEIEAVSEALKVGDLEKKVAVETTLLEENSPYPEVRAAVRNYDEEVPANTIRAWVIGLLWTTIGSAVNMLFSLRNPSIALTPVVTLLLSYPFGVAWAYVMPKRTFRTFGTTWSLNTGPFNMKEHTIIVIMANASFGGTFAYSTDVLLAQQVYYGQRFGWGYQLLLTITCQMLGLGLAGLTRKWLVEPAAMIWPSNLITTTMFETIHTRKTPDALQLSGWKIGRYKWFLIVMATIFVWEWFPLWIAPFLATFTFVCWAAPNNIVVNQIFGGQTGLSLIPISFDWSVITAFVLSPLVYPFHAIANTLIGLVIFTVITSLGIHYTGALYSEYLPMSTGGSFDNTGAAYNVSKILTPEFTLDKELYAAYSPLFLSTTFALAYGLSFASIIAVIIHTYLYHGQDIWKKLRSSRTEGVDIHQRLMMKYPDAPWWWYAVTFVVILALGFTTCLAWDTHMTWWAFIVALLISFFFYLPIGIIQATTNVQLGLNVITEFIIGYMQPGRPLAMMMFKMYGYITCYQGLYFTQDIKLAHYMKVPQRVTFWAQFVATLWSCFVQIAVLNWALGSIDGVCTPDQPNHYSCPNAHVFFTASIIWGVIGPDRIFGPGGIYNAMLWFFLLGAVCPVVVWLAARRWPRSPLRYVSTPIIFGGTGYIPPATVMIYATWGFVGTVFNKLIKGRHPGWWTEYNYITSAALDSGTIICILFIFFVLQLPDKVQPPRWWGGFGGGFQNNVDWSGTPQTALANGTFGPKSWS</sequence>
<keyword evidence="12" id="KW-1185">Reference proteome</keyword>
<feature type="transmembrane region" description="Helical" evidence="10">
    <location>
        <begin position="278"/>
        <end position="311"/>
    </location>
</feature>
<feature type="transmembrane region" description="Helical" evidence="10">
    <location>
        <begin position="689"/>
        <end position="714"/>
    </location>
</feature>
<feature type="transmembrane region" description="Helical" evidence="10">
    <location>
        <begin position="590"/>
        <end position="612"/>
    </location>
</feature>
<dbReference type="OrthoDB" id="9986677at2759"/>
<evidence type="ECO:0000256" key="10">
    <source>
        <dbReference type="SAM" id="Phobius"/>
    </source>
</evidence>
<feature type="transmembrane region" description="Helical" evidence="10">
    <location>
        <begin position="506"/>
        <end position="526"/>
    </location>
</feature>
<dbReference type="InterPro" id="IPR004813">
    <property type="entry name" value="OPT"/>
</dbReference>
<feature type="transmembrane region" description="Helical" evidence="10">
    <location>
        <begin position="357"/>
        <end position="378"/>
    </location>
</feature>
<evidence type="ECO:0000256" key="6">
    <source>
        <dbReference type="ARBA" id="ARBA00022927"/>
    </source>
</evidence>
<dbReference type="NCBIfam" id="TIGR00727">
    <property type="entry name" value="ISP4_OPT"/>
    <property type="match status" value="1"/>
</dbReference>
<organism evidence="11 12">
    <name type="scientific">Venustampulla echinocandica</name>
    <dbReference type="NCBI Taxonomy" id="2656787"/>
    <lineage>
        <taxon>Eukaryota</taxon>
        <taxon>Fungi</taxon>
        <taxon>Dikarya</taxon>
        <taxon>Ascomycota</taxon>
        <taxon>Pezizomycotina</taxon>
        <taxon>Leotiomycetes</taxon>
        <taxon>Helotiales</taxon>
        <taxon>Pleuroascaceae</taxon>
        <taxon>Venustampulla</taxon>
    </lineage>
</organism>
<keyword evidence="3" id="KW-0813">Transport</keyword>
<evidence type="ECO:0000256" key="1">
    <source>
        <dbReference type="ARBA" id="ARBA00004141"/>
    </source>
</evidence>
<gene>
    <name evidence="11" type="ORF">BP5553_10660</name>
</gene>
<dbReference type="GO" id="GO:0015031">
    <property type="term" value="P:protein transport"/>
    <property type="evidence" value="ECO:0007669"/>
    <property type="project" value="UniProtKB-KW"/>
</dbReference>
<name>A0A370T8P9_9HELO</name>
<evidence type="ECO:0000313" key="12">
    <source>
        <dbReference type="Proteomes" id="UP000254866"/>
    </source>
</evidence>
<feature type="region of interest" description="Disordered" evidence="9">
    <location>
        <begin position="1"/>
        <end position="23"/>
    </location>
</feature>
<evidence type="ECO:0000256" key="3">
    <source>
        <dbReference type="ARBA" id="ARBA00022448"/>
    </source>
</evidence>
<dbReference type="AlphaFoldDB" id="A0A370T8P9"/>
<feature type="transmembrane region" description="Helical" evidence="10">
    <location>
        <begin position="178"/>
        <end position="199"/>
    </location>
</feature>
<evidence type="ECO:0000256" key="9">
    <source>
        <dbReference type="SAM" id="MobiDB-lite"/>
    </source>
</evidence>
<dbReference type="PANTHER" id="PTHR22601">
    <property type="entry name" value="ISP4 LIKE PROTEIN"/>
    <property type="match status" value="1"/>
</dbReference>
<proteinExistence type="inferred from homology"/>
<feature type="transmembrane region" description="Helical" evidence="10">
    <location>
        <begin position="427"/>
        <end position="447"/>
    </location>
</feature>
<dbReference type="GO" id="GO:0035673">
    <property type="term" value="F:oligopeptide transmembrane transporter activity"/>
    <property type="evidence" value="ECO:0007669"/>
    <property type="project" value="InterPro"/>
</dbReference>
<protein>
    <submittedName>
        <fullName evidence="11">Small oligopeptide transporter, OPT family</fullName>
    </submittedName>
</protein>
<dbReference type="InterPro" id="IPR004648">
    <property type="entry name" value="Oligpept_transpt"/>
</dbReference>
<reference evidence="11 12" key="1">
    <citation type="journal article" date="2018" name="IMA Fungus">
        <title>IMA Genome-F 9: Draft genome sequence of Annulohypoxylon stygium, Aspergillus mulundensis, Berkeleyomyces basicola (syn. Thielaviopsis basicola), Ceratocystis smalleyi, two Cercospora beticola strains, Coleophoma cylindrospora, Fusarium fracticaudum, Phialophora cf. hyalina, and Morchella septimelata.</title>
        <authorList>
            <person name="Wingfield B.D."/>
            <person name="Bills G.F."/>
            <person name="Dong Y."/>
            <person name="Huang W."/>
            <person name="Nel W.J."/>
            <person name="Swalarsk-Parry B.S."/>
            <person name="Vaghefi N."/>
            <person name="Wilken P.M."/>
            <person name="An Z."/>
            <person name="de Beer Z.W."/>
            <person name="De Vos L."/>
            <person name="Chen L."/>
            <person name="Duong T.A."/>
            <person name="Gao Y."/>
            <person name="Hammerbacher A."/>
            <person name="Kikkert J.R."/>
            <person name="Li Y."/>
            <person name="Li H."/>
            <person name="Li K."/>
            <person name="Li Q."/>
            <person name="Liu X."/>
            <person name="Ma X."/>
            <person name="Naidoo K."/>
            <person name="Pethybridge S.J."/>
            <person name="Sun J."/>
            <person name="Steenkamp E.T."/>
            <person name="van der Nest M.A."/>
            <person name="van Wyk S."/>
            <person name="Wingfield M.J."/>
            <person name="Xiong C."/>
            <person name="Yue Q."/>
            <person name="Zhang X."/>
        </authorList>
    </citation>
    <scope>NUCLEOTIDE SEQUENCE [LARGE SCALE GENOMIC DNA]</scope>
    <source>
        <strain evidence="11 12">BP 5553</strain>
    </source>
</reference>
<feature type="transmembrane region" description="Helical" evidence="10">
    <location>
        <begin position="479"/>
        <end position="500"/>
    </location>
</feature>
<feature type="transmembrane region" description="Helical" evidence="10">
    <location>
        <begin position="656"/>
        <end position="677"/>
    </location>
</feature>
<keyword evidence="7 10" id="KW-1133">Transmembrane helix</keyword>
<comment type="subcellular location">
    <subcellularLocation>
        <location evidence="1">Membrane</location>
        <topology evidence="1">Multi-pass membrane protein</topology>
    </subcellularLocation>
</comment>
<evidence type="ECO:0000256" key="2">
    <source>
        <dbReference type="ARBA" id="ARBA00008807"/>
    </source>
</evidence>
<feature type="transmembrane region" description="Helical" evidence="10">
    <location>
        <begin position="734"/>
        <end position="757"/>
    </location>
</feature>
<feature type="transmembrane region" description="Helical" evidence="10">
    <location>
        <begin position="103"/>
        <end position="123"/>
    </location>
</feature>
<evidence type="ECO:0000256" key="5">
    <source>
        <dbReference type="ARBA" id="ARBA00022856"/>
    </source>
</evidence>
<feature type="transmembrane region" description="Helical" evidence="10">
    <location>
        <begin position="331"/>
        <end position="350"/>
    </location>
</feature>
<keyword evidence="5" id="KW-0571">Peptide transport</keyword>
<keyword evidence="8 10" id="KW-0472">Membrane</keyword>
<dbReference type="GO" id="GO:0016020">
    <property type="term" value="C:membrane"/>
    <property type="evidence" value="ECO:0007669"/>
    <property type="project" value="UniProtKB-SubCell"/>
</dbReference>
<evidence type="ECO:0000256" key="4">
    <source>
        <dbReference type="ARBA" id="ARBA00022692"/>
    </source>
</evidence>
<accession>A0A370T8P9</accession>
<feature type="transmembrane region" description="Helical" evidence="10">
    <location>
        <begin position="130"/>
        <end position="151"/>
    </location>
</feature>